<comment type="caution">
    <text evidence="1">The sequence shown here is derived from an EMBL/GenBank/DDBJ whole genome shotgun (WGS) entry which is preliminary data.</text>
</comment>
<sequence>MDENLTLEQAQSRSLQYMTETLSELPAGAYLSSVHPQSPDGRGFSRGSIVGCDDKASKTGGPVNFGLNYWVLGLPSGSGDRHVDTVVQSWEDKGMRVVKRRGEPGSDYDVYVDSTDGYRLVAGRNTGNDVYLTVSSPCFPRPAPKTDVDTMPSVVNHP</sequence>
<evidence type="ECO:0000313" key="1">
    <source>
        <dbReference type="EMBL" id="MBL1077472.1"/>
    </source>
</evidence>
<evidence type="ECO:0000313" key="2">
    <source>
        <dbReference type="Proteomes" id="UP000602198"/>
    </source>
</evidence>
<name>A0ABS1MA24_9NOCA</name>
<organism evidence="1 2">
    <name type="scientific">Nocardia acididurans</name>
    <dbReference type="NCBI Taxonomy" id="2802282"/>
    <lineage>
        <taxon>Bacteria</taxon>
        <taxon>Bacillati</taxon>
        <taxon>Actinomycetota</taxon>
        <taxon>Actinomycetes</taxon>
        <taxon>Mycobacteriales</taxon>
        <taxon>Nocardiaceae</taxon>
        <taxon>Nocardia</taxon>
    </lineage>
</organism>
<dbReference type="RefSeq" id="WP_201950771.1">
    <property type="nucleotide sequence ID" value="NZ_JAERRJ010000009.1"/>
</dbReference>
<keyword evidence="2" id="KW-1185">Reference proteome</keyword>
<protein>
    <submittedName>
        <fullName evidence="1">Uncharacterized protein</fullName>
    </submittedName>
</protein>
<proteinExistence type="predicted"/>
<reference evidence="1 2" key="1">
    <citation type="submission" date="2021-01" db="EMBL/GenBank/DDBJ databases">
        <title>WGS of actinomycetes isolated from Thailand.</title>
        <authorList>
            <person name="Thawai C."/>
        </authorList>
    </citation>
    <scope>NUCLEOTIDE SEQUENCE [LARGE SCALE GENOMIC DNA]</scope>
    <source>
        <strain evidence="1 2">LPG 2</strain>
    </source>
</reference>
<dbReference type="Proteomes" id="UP000602198">
    <property type="component" value="Unassembled WGS sequence"/>
</dbReference>
<gene>
    <name evidence="1" type="ORF">JK358_24000</name>
</gene>
<accession>A0ABS1MA24</accession>
<dbReference type="EMBL" id="JAERRJ010000009">
    <property type="protein sequence ID" value="MBL1077472.1"/>
    <property type="molecule type" value="Genomic_DNA"/>
</dbReference>